<dbReference type="GeneID" id="32894008"/>
<dbReference type="PANTHER" id="PTHR34236">
    <property type="entry name" value="DIMETHYL SULFOXIDE REDUCTASE TRANSCRIPTIONAL ACTIVATOR"/>
    <property type="match status" value="1"/>
</dbReference>
<dbReference type="InterPro" id="IPR007050">
    <property type="entry name" value="HTH_bacterioopsin"/>
</dbReference>
<proteinExistence type="predicted"/>
<organism evidence="4 5">
    <name type="scientific">Natrarchaeobaculum aegyptiacum</name>
    <dbReference type="NCBI Taxonomy" id="745377"/>
    <lineage>
        <taxon>Archaea</taxon>
        <taxon>Methanobacteriati</taxon>
        <taxon>Methanobacteriota</taxon>
        <taxon>Stenosarchaea group</taxon>
        <taxon>Halobacteria</taxon>
        <taxon>Halobacteriales</taxon>
        <taxon>Natrialbaceae</taxon>
        <taxon>Natrarchaeobaculum</taxon>
    </lineage>
</organism>
<gene>
    <name evidence="4" type="ORF">B1756_07970</name>
</gene>
<accession>A0A2Z2HSB5</accession>
<evidence type="ECO:0000313" key="5">
    <source>
        <dbReference type="Proteomes" id="UP000250088"/>
    </source>
</evidence>
<dbReference type="Pfam" id="PF04967">
    <property type="entry name" value="HTH_10"/>
    <property type="match status" value="1"/>
</dbReference>
<dbReference type="OrthoDB" id="156233at2157"/>
<keyword evidence="5" id="KW-1185">Reference proteome</keyword>
<dbReference type="PANTHER" id="PTHR34236:SF1">
    <property type="entry name" value="DIMETHYL SULFOXIDE REDUCTASE TRANSCRIPTIONAL ACTIVATOR"/>
    <property type="match status" value="1"/>
</dbReference>
<keyword evidence="1" id="KW-0805">Transcription regulation</keyword>
<dbReference type="Proteomes" id="UP000250088">
    <property type="component" value="Chromosome"/>
</dbReference>
<evidence type="ECO:0000256" key="2">
    <source>
        <dbReference type="ARBA" id="ARBA00023163"/>
    </source>
</evidence>
<dbReference type="KEGG" id="naj:B1756_07970"/>
<evidence type="ECO:0000313" key="4">
    <source>
        <dbReference type="EMBL" id="ARS89683.1"/>
    </source>
</evidence>
<keyword evidence="2" id="KW-0804">Transcription</keyword>
<dbReference type="RefSeq" id="WP_161493160.1">
    <property type="nucleotide sequence ID" value="NZ_CP019893.1"/>
</dbReference>
<evidence type="ECO:0000256" key="1">
    <source>
        <dbReference type="ARBA" id="ARBA00023015"/>
    </source>
</evidence>
<feature type="domain" description="HTH bat-type" evidence="3">
    <location>
        <begin position="56"/>
        <end position="107"/>
    </location>
</feature>
<reference evidence="5" key="1">
    <citation type="submission" date="2017-02" db="EMBL/GenBank/DDBJ databases">
        <title>Natronthermophilus aegyptiacus gen. nov.,sp. nov., an aerobic, extremely halophilic alkalithermophilic archaeon isolated from the athalassohaline Wadi An Natrun, Egypt.</title>
        <authorList>
            <person name="Zhao B."/>
        </authorList>
    </citation>
    <scope>NUCLEOTIDE SEQUENCE [LARGE SCALE GENOMIC DNA]</scope>
    <source>
        <strain evidence="5">JW/NM-HA 15</strain>
    </source>
</reference>
<evidence type="ECO:0000259" key="3">
    <source>
        <dbReference type="Pfam" id="PF04967"/>
    </source>
</evidence>
<protein>
    <recommendedName>
        <fullName evidence="3">HTH bat-type domain-containing protein</fullName>
    </recommendedName>
</protein>
<dbReference type="AlphaFoldDB" id="A0A2Z2HSB5"/>
<sequence>MTLRSAIGTRDGWTVHIRADDHDHLRSFQRRCRDRQVGISISRLHSLEDVSADDRLTTPQLEALELAFRRGYVDDPRRVTLDDLATDLEITRQSLAGRLRRGHRNLLARVFGSDGPPLERVPSHSFAED</sequence>
<name>A0A2Z2HSB5_9EURY</name>
<dbReference type="EMBL" id="CP019893">
    <property type="protein sequence ID" value="ARS89683.1"/>
    <property type="molecule type" value="Genomic_DNA"/>
</dbReference>